<evidence type="ECO:0000313" key="1">
    <source>
        <dbReference type="EMBL" id="OSC96541.1"/>
    </source>
</evidence>
<sequence length="179" mass="19932">MTANDLAAVCDIRSGHLWSRCTLSATVEFTPSLRLQFIRNSARMLPSCLLCNANASEVGEGPLFALIPCGQWLEMKLTIRSADIIQDKPFAIIKRTSEFHRQHENVKVEVAKARAQVALLADAVDAQVSAICFKERYIASHQTDTIKIRRRVWVLQNRVRGGRSAHLSAEDARPVAPNP</sequence>
<organism evidence="1 2">
    <name type="scientific">Trametes coccinea (strain BRFM310)</name>
    <name type="common">Pycnoporus coccineus</name>
    <dbReference type="NCBI Taxonomy" id="1353009"/>
    <lineage>
        <taxon>Eukaryota</taxon>
        <taxon>Fungi</taxon>
        <taxon>Dikarya</taxon>
        <taxon>Basidiomycota</taxon>
        <taxon>Agaricomycotina</taxon>
        <taxon>Agaricomycetes</taxon>
        <taxon>Polyporales</taxon>
        <taxon>Polyporaceae</taxon>
        <taxon>Trametes</taxon>
    </lineage>
</organism>
<dbReference type="EMBL" id="KZ084176">
    <property type="protein sequence ID" value="OSC96541.1"/>
    <property type="molecule type" value="Genomic_DNA"/>
</dbReference>
<accession>A0A1Y2I9I4</accession>
<gene>
    <name evidence="1" type="ORF">PYCCODRAFT_1429038</name>
</gene>
<dbReference type="Proteomes" id="UP000193067">
    <property type="component" value="Unassembled WGS sequence"/>
</dbReference>
<dbReference type="OrthoDB" id="10306311at2759"/>
<evidence type="ECO:0000313" key="2">
    <source>
        <dbReference type="Proteomes" id="UP000193067"/>
    </source>
</evidence>
<dbReference type="AlphaFoldDB" id="A0A1Y2I9I4"/>
<reference evidence="1 2" key="1">
    <citation type="journal article" date="2015" name="Biotechnol. Biofuels">
        <title>Enhanced degradation of softwood versus hardwood by the white-rot fungus Pycnoporus coccineus.</title>
        <authorList>
            <person name="Couturier M."/>
            <person name="Navarro D."/>
            <person name="Chevret D."/>
            <person name="Henrissat B."/>
            <person name="Piumi F."/>
            <person name="Ruiz-Duenas F.J."/>
            <person name="Martinez A.T."/>
            <person name="Grigoriev I.V."/>
            <person name="Riley R."/>
            <person name="Lipzen A."/>
            <person name="Berrin J.G."/>
            <person name="Master E.R."/>
            <person name="Rosso M.N."/>
        </authorList>
    </citation>
    <scope>NUCLEOTIDE SEQUENCE [LARGE SCALE GENOMIC DNA]</scope>
    <source>
        <strain evidence="1 2">BRFM310</strain>
    </source>
</reference>
<proteinExistence type="predicted"/>
<name>A0A1Y2I9I4_TRAC3</name>
<keyword evidence="2" id="KW-1185">Reference proteome</keyword>
<protein>
    <submittedName>
        <fullName evidence="1">Uncharacterized protein</fullName>
    </submittedName>
</protein>